<keyword evidence="3" id="KW-1185">Reference proteome</keyword>
<dbReference type="GO" id="GO:0016746">
    <property type="term" value="F:acyltransferase activity"/>
    <property type="evidence" value="ECO:0007669"/>
    <property type="project" value="UniProtKB-KW"/>
</dbReference>
<organism evidence="2 3">
    <name type="scientific">Striga asiatica</name>
    <name type="common">Asiatic witchweed</name>
    <name type="synonym">Buchnera asiatica</name>
    <dbReference type="NCBI Taxonomy" id="4170"/>
    <lineage>
        <taxon>Eukaryota</taxon>
        <taxon>Viridiplantae</taxon>
        <taxon>Streptophyta</taxon>
        <taxon>Embryophyta</taxon>
        <taxon>Tracheophyta</taxon>
        <taxon>Spermatophyta</taxon>
        <taxon>Magnoliopsida</taxon>
        <taxon>eudicotyledons</taxon>
        <taxon>Gunneridae</taxon>
        <taxon>Pentapetalae</taxon>
        <taxon>asterids</taxon>
        <taxon>lamiids</taxon>
        <taxon>Lamiales</taxon>
        <taxon>Orobanchaceae</taxon>
        <taxon>Buchnereae</taxon>
        <taxon>Striga</taxon>
    </lineage>
</organism>
<evidence type="ECO:0000313" key="3">
    <source>
        <dbReference type="Proteomes" id="UP000325081"/>
    </source>
</evidence>
<feature type="compositionally biased region" description="Basic residues" evidence="1">
    <location>
        <begin position="33"/>
        <end position="44"/>
    </location>
</feature>
<feature type="compositionally biased region" description="Low complexity" evidence="1">
    <location>
        <begin position="61"/>
        <end position="74"/>
    </location>
</feature>
<evidence type="ECO:0000313" key="2">
    <source>
        <dbReference type="EMBL" id="GER38265.1"/>
    </source>
</evidence>
<dbReference type="Proteomes" id="UP000325081">
    <property type="component" value="Unassembled WGS sequence"/>
</dbReference>
<proteinExistence type="predicted"/>
<name>A0A5A7PZG2_STRAF</name>
<accession>A0A5A7PZG2</accession>
<keyword evidence="2" id="KW-0012">Acyltransferase</keyword>
<protein>
    <submittedName>
        <fullName evidence="2">Phosphate acyltransferase</fullName>
    </submittedName>
</protein>
<dbReference type="AlphaFoldDB" id="A0A5A7PZG2"/>
<gene>
    <name evidence="2" type="ORF">STAS_14777</name>
</gene>
<dbReference type="EMBL" id="BKCP01005461">
    <property type="protein sequence ID" value="GER38265.1"/>
    <property type="molecule type" value="Genomic_DNA"/>
</dbReference>
<reference evidence="3" key="1">
    <citation type="journal article" date="2019" name="Curr. Biol.">
        <title>Genome Sequence of Striga asiatica Provides Insight into the Evolution of Plant Parasitism.</title>
        <authorList>
            <person name="Yoshida S."/>
            <person name="Kim S."/>
            <person name="Wafula E.K."/>
            <person name="Tanskanen J."/>
            <person name="Kim Y.M."/>
            <person name="Honaas L."/>
            <person name="Yang Z."/>
            <person name="Spallek T."/>
            <person name="Conn C.E."/>
            <person name="Ichihashi Y."/>
            <person name="Cheong K."/>
            <person name="Cui S."/>
            <person name="Der J.P."/>
            <person name="Gundlach H."/>
            <person name="Jiao Y."/>
            <person name="Hori C."/>
            <person name="Ishida J.K."/>
            <person name="Kasahara H."/>
            <person name="Kiba T."/>
            <person name="Kim M.S."/>
            <person name="Koo N."/>
            <person name="Laohavisit A."/>
            <person name="Lee Y.H."/>
            <person name="Lumba S."/>
            <person name="McCourt P."/>
            <person name="Mortimer J.C."/>
            <person name="Mutuku J.M."/>
            <person name="Nomura T."/>
            <person name="Sasaki-Sekimoto Y."/>
            <person name="Seto Y."/>
            <person name="Wang Y."/>
            <person name="Wakatake T."/>
            <person name="Sakakibara H."/>
            <person name="Demura T."/>
            <person name="Yamaguchi S."/>
            <person name="Yoneyama K."/>
            <person name="Manabe R.I."/>
            <person name="Nelson D.C."/>
            <person name="Schulman A.H."/>
            <person name="Timko M.P."/>
            <person name="dePamphilis C.W."/>
            <person name="Choi D."/>
            <person name="Shirasu K."/>
        </authorList>
    </citation>
    <scope>NUCLEOTIDE SEQUENCE [LARGE SCALE GENOMIC DNA]</scope>
    <source>
        <strain evidence="3">cv. UVA1</strain>
    </source>
</reference>
<keyword evidence="2" id="KW-0808">Transferase</keyword>
<comment type="caution">
    <text evidence="2">The sequence shown here is derived from an EMBL/GenBank/DDBJ whole genome shotgun (WGS) entry which is preliminary data.</text>
</comment>
<evidence type="ECO:0000256" key="1">
    <source>
        <dbReference type="SAM" id="MobiDB-lite"/>
    </source>
</evidence>
<sequence length="133" mass="14707">MVEALAMPQRGLQLHEVARRLGAPKKASYFKRTRRGNNHPRVGRLKYGSTSTDADGKHSSAPESNLSWSWSSSPEKPDPEGLTTATLLVFIESPLSPLPGRKVSLLVFFPEMPVSAFFLTTTLKKLRTLSLKT</sequence>
<feature type="region of interest" description="Disordered" evidence="1">
    <location>
        <begin position="33"/>
        <end position="80"/>
    </location>
</feature>